<accession>A0A1W2LN32</accession>
<feature type="domain" description="N-acetyltransferase" evidence="1">
    <location>
        <begin position="21"/>
        <end position="188"/>
    </location>
</feature>
<dbReference type="PANTHER" id="PTHR43415:SF3">
    <property type="entry name" value="GNAT-FAMILY ACETYLTRANSFERASE"/>
    <property type="match status" value="1"/>
</dbReference>
<proteinExistence type="predicted"/>
<dbReference type="SUPFAM" id="SSF55729">
    <property type="entry name" value="Acyl-CoA N-acyltransferases (Nat)"/>
    <property type="match status" value="1"/>
</dbReference>
<dbReference type="Gene3D" id="3.40.630.30">
    <property type="match status" value="1"/>
</dbReference>
<dbReference type="Proteomes" id="UP000076660">
    <property type="component" value="Unassembled WGS sequence"/>
</dbReference>
<protein>
    <submittedName>
        <fullName evidence="2">GNAT family N-acetyltransferase</fullName>
    </submittedName>
</protein>
<dbReference type="PANTHER" id="PTHR43415">
    <property type="entry name" value="SPERMIDINE N(1)-ACETYLTRANSFERASE"/>
    <property type="match status" value="1"/>
</dbReference>
<reference evidence="2 3" key="1">
    <citation type="submission" date="2016-12" db="EMBL/GenBank/DDBJ databases">
        <title>Amycolatopsis keratiniphila subsp. keratiniphila genome sequencing and assembly.</title>
        <authorList>
            <person name="Mayilraj S."/>
            <person name="Kaur N."/>
        </authorList>
    </citation>
    <scope>NUCLEOTIDE SEQUENCE [LARGE SCALE GENOMIC DNA]</scope>
    <source>
        <strain evidence="2 3">DSM 44409</strain>
    </source>
</reference>
<dbReference type="EMBL" id="LQMT02000032">
    <property type="protein sequence ID" value="ONF64150.1"/>
    <property type="molecule type" value="Genomic_DNA"/>
</dbReference>
<sequence length="188" mass="21331">MSAVIDTEALRAQPELTGESVVLTQLDETYFETGWEALRDQESRRLTGTHTEFTPEQVRTWLAGRPGLDDRADYAILRKTDRAHIGDLALNDIDEDNRSAAFRIALNGPEFFGKGYGTEATRLVLDYAFGVVGLHRVSLEVFDYNPRAQRAYEKAGFVREGLQRDALWWDGEWHDVVTMAVLKTDPRP</sequence>
<dbReference type="InterPro" id="IPR016181">
    <property type="entry name" value="Acyl_CoA_acyltransferase"/>
</dbReference>
<name>A0A1W2LN32_9PSEU</name>
<evidence type="ECO:0000313" key="2">
    <source>
        <dbReference type="EMBL" id="ONF64150.1"/>
    </source>
</evidence>
<gene>
    <name evidence="2" type="ORF">AVR91_0231125</name>
</gene>
<organism evidence="2 3">
    <name type="scientific">Amycolatopsis keratiniphila subsp. keratiniphila</name>
    <dbReference type="NCBI Taxonomy" id="227715"/>
    <lineage>
        <taxon>Bacteria</taxon>
        <taxon>Bacillati</taxon>
        <taxon>Actinomycetota</taxon>
        <taxon>Actinomycetes</taxon>
        <taxon>Pseudonocardiales</taxon>
        <taxon>Pseudonocardiaceae</taxon>
        <taxon>Amycolatopsis</taxon>
        <taxon>Amycolatopsis japonica group</taxon>
    </lineage>
</organism>
<evidence type="ECO:0000313" key="3">
    <source>
        <dbReference type="Proteomes" id="UP000076660"/>
    </source>
</evidence>
<keyword evidence="2" id="KW-0808">Transferase</keyword>
<dbReference type="Pfam" id="PF13302">
    <property type="entry name" value="Acetyltransf_3"/>
    <property type="match status" value="1"/>
</dbReference>
<dbReference type="PROSITE" id="PS51186">
    <property type="entry name" value="GNAT"/>
    <property type="match status" value="1"/>
</dbReference>
<comment type="caution">
    <text evidence="2">The sequence shown here is derived from an EMBL/GenBank/DDBJ whole genome shotgun (WGS) entry which is preliminary data.</text>
</comment>
<dbReference type="GO" id="GO:0016747">
    <property type="term" value="F:acyltransferase activity, transferring groups other than amino-acyl groups"/>
    <property type="evidence" value="ECO:0007669"/>
    <property type="project" value="InterPro"/>
</dbReference>
<evidence type="ECO:0000259" key="1">
    <source>
        <dbReference type="PROSITE" id="PS51186"/>
    </source>
</evidence>
<dbReference type="AlphaFoldDB" id="A0A1W2LN32"/>
<dbReference type="InterPro" id="IPR000182">
    <property type="entry name" value="GNAT_dom"/>
</dbReference>